<dbReference type="AlphaFoldDB" id="A0A8J2JDM8"/>
<sequence>PPPEAMNTSEENSNLNCRPCGNHCDVTTAVSPRCSCASVGSGLSSSSGRRPQRCNCGVTCASNPWKDQDPFCIFNITGLQSAGDPRPVRCECCKSKLAENSDYPDFVCICQRV</sequence>
<keyword evidence="2" id="KW-1185">Reference proteome</keyword>
<evidence type="ECO:0000313" key="2">
    <source>
        <dbReference type="Proteomes" id="UP000708208"/>
    </source>
</evidence>
<comment type="caution">
    <text evidence="1">The sequence shown here is derived from an EMBL/GenBank/DDBJ whole genome shotgun (WGS) entry which is preliminary data.</text>
</comment>
<dbReference type="EMBL" id="CAJVCH010009611">
    <property type="protein sequence ID" value="CAG7667361.1"/>
    <property type="molecule type" value="Genomic_DNA"/>
</dbReference>
<proteinExistence type="predicted"/>
<evidence type="ECO:0000313" key="1">
    <source>
        <dbReference type="EMBL" id="CAG7667361.1"/>
    </source>
</evidence>
<gene>
    <name evidence="1" type="ORF">AFUS01_LOCUS1717</name>
</gene>
<accession>A0A8J2JDM8</accession>
<dbReference type="Proteomes" id="UP000708208">
    <property type="component" value="Unassembled WGS sequence"/>
</dbReference>
<protein>
    <submittedName>
        <fullName evidence="1">Uncharacterized protein</fullName>
    </submittedName>
</protein>
<organism evidence="1 2">
    <name type="scientific">Allacma fusca</name>
    <dbReference type="NCBI Taxonomy" id="39272"/>
    <lineage>
        <taxon>Eukaryota</taxon>
        <taxon>Metazoa</taxon>
        <taxon>Ecdysozoa</taxon>
        <taxon>Arthropoda</taxon>
        <taxon>Hexapoda</taxon>
        <taxon>Collembola</taxon>
        <taxon>Symphypleona</taxon>
        <taxon>Sminthuridae</taxon>
        <taxon>Allacma</taxon>
    </lineage>
</organism>
<name>A0A8J2JDM8_9HEXA</name>
<reference evidence="1" key="1">
    <citation type="submission" date="2021-06" db="EMBL/GenBank/DDBJ databases">
        <authorList>
            <person name="Hodson N. C."/>
            <person name="Mongue J. A."/>
            <person name="Jaron S. K."/>
        </authorList>
    </citation>
    <scope>NUCLEOTIDE SEQUENCE</scope>
</reference>
<feature type="non-terminal residue" evidence="1">
    <location>
        <position position="1"/>
    </location>
</feature>